<dbReference type="OrthoDB" id="9806372at2"/>
<dbReference type="InterPro" id="IPR012994">
    <property type="entry name" value="YbgT_YccB"/>
</dbReference>
<gene>
    <name evidence="2" type="ORF">BRX40_17500</name>
    <name evidence="3" type="ORF">CA257_09500</name>
    <name evidence="4" type="ORF">DAH66_19595</name>
</gene>
<dbReference type="AlphaFoldDB" id="A0A1L6JDG1"/>
<dbReference type="Proteomes" id="UP000287746">
    <property type="component" value="Unassembled WGS sequence"/>
</dbReference>
<dbReference type="EMBL" id="CP018820">
    <property type="protein sequence ID" value="APR53966.1"/>
    <property type="molecule type" value="Genomic_DNA"/>
</dbReference>
<evidence type="ECO:0000256" key="1">
    <source>
        <dbReference type="SAM" id="Phobius"/>
    </source>
</evidence>
<sequence>MWYFTWVLGLGLAVGFGIINGLWHEFHLPVDDGEPFGADEA</sequence>
<keyword evidence="1" id="KW-0812">Transmembrane</keyword>
<dbReference type="Proteomes" id="UP000286681">
    <property type="component" value="Unassembled WGS sequence"/>
</dbReference>
<evidence type="ECO:0000313" key="3">
    <source>
        <dbReference type="EMBL" id="RSV03451.1"/>
    </source>
</evidence>
<protein>
    <submittedName>
        <fullName evidence="2">Cyd operon protein YbgT</fullName>
    </submittedName>
    <submittedName>
        <fullName evidence="3">Cytochrome bd-I oxidase subunit CydX</fullName>
    </submittedName>
</protein>
<dbReference type="InterPro" id="IPR011724">
    <property type="entry name" value="Cyd_oper_YbgT"/>
</dbReference>
<evidence type="ECO:0000313" key="7">
    <source>
        <dbReference type="Proteomes" id="UP000287746"/>
    </source>
</evidence>
<organism evidence="2 5">
    <name type="scientific">Sphingomonas koreensis</name>
    <dbReference type="NCBI Taxonomy" id="93064"/>
    <lineage>
        <taxon>Bacteria</taxon>
        <taxon>Pseudomonadati</taxon>
        <taxon>Pseudomonadota</taxon>
        <taxon>Alphaproteobacteria</taxon>
        <taxon>Sphingomonadales</taxon>
        <taxon>Sphingomonadaceae</taxon>
        <taxon>Sphingomonas</taxon>
    </lineage>
</organism>
<dbReference type="Pfam" id="PF08173">
    <property type="entry name" value="YbgT_YccB"/>
    <property type="match status" value="1"/>
</dbReference>
<dbReference type="STRING" id="93064.BRX40_17500"/>
<evidence type="ECO:0000313" key="2">
    <source>
        <dbReference type="EMBL" id="APR53966.1"/>
    </source>
</evidence>
<proteinExistence type="predicted"/>
<dbReference type="KEGG" id="skr:BRX40_17500"/>
<reference evidence="2" key="1">
    <citation type="submission" date="2016-12" db="EMBL/GenBank/DDBJ databases">
        <title>Whole genome sequencing of Sphingomonas koreensis.</title>
        <authorList>
            <person name="Conlan S."/>
            <person name="Thomas P.J."/>
            <person name="Mullikin J."/>
            <person name="Palmore T.N."/>
            <person name="Frank K.M."/>
            <person name="Segre J.A."/>
        </authorList>
    </citation>
    <scope>NUCLEOTIDE SEQUENCE</scope>
    <source>
        <strain evidence="2">ABOJV</strain>
    </source>
</reference>
<dbReference type="Proteomes" id="UP000185161">
    <property type="component" value="Chromosome"/>
</dbReference>
<feature type="transmembrane region" description="Helical" evidence="1">
    <location>
        <begin position="6"/>
        <end position="23"/>
    </location>
</feature>
<dbReference type="NCBIfam" id="TIGR02106">
    <property type="entry name" value="cyd_oper_ybgT"/>
    <property type="match status" value="1"/>
</dbReference>
<keyword evidence="5" id="KW-1185">Reference proteome</keyword>
<dbReference type="EMBL" id="QQWO01000007">
    <property type="protein sequence ID" value="RSV03451.1"/>
    <property type="molecule type" value="Genomic_DNA"/>
</dbReference>
<reference evidence="6 7" key="3">
    <citation type="submission" date="2018-07" db="EMBL/GenBank/DDBJ databases">
        <title>Genomic and Epidemiologic Investigation of an Indolent Hospital Outbreak.</title>
        <authorList>
            <person name="Johnson R.C."/>
            <person name="Deming C."/>
            <person name="Conlan S."/>
            <person name="Zellmer C.J."/>
            <person name="Michelin A.V."/>
            <person name="Lee-Lin S."/>
            <person name="Thomas P.J."/>
            <person name="Park M."/>
            <person name="Weingarten R.A."/>
            <person name="Less J."/>
            <person name="Dekker J.P."/>
            <person name="Frank K.M."/>
            <person name="Musser K.A."/>
            <person name="Mcquiston J.R."/>
            <person name="Henderson D.K."/>
            <person name="Lau A.F."/>
            <person name="Palmore T.N."/>
            <person name="Segre J.A."/>
        </authorList>
    </citation>
    <scope>NUCLEOTIDE SEQUENCE [LARGE SCALE GENOMIC DNA]</scope>
    <source>
        <strain evidence="4 7">SK-CDC1_0717</strain>
        <strain evidence="3 6">SK-NIH.Env10_0317</strain>
    </source>
</reference>
<accession>A0A1L6JDG1</accession>
<name>A0A1L6JDG1_9SPHN</name>
<evidence type="ECO:0000313" key="4">
    <source>
        <dbReference type="EMBL" id="RSY77905.1"/>
    </source>
</evidence>
<keyword evidence="1" id="KW-1133">Transmembrane helix</keyword>
<evidence type="ECO:0000313" key="5">
    <source>
        <dbReference type="Proteomes" id="UP000185161"/>
    </source>
</evidence>
<evidence type="ECO:0000313" key="6">
    <source>
        <dbReference type="Proteomes" id="UP000286681"/>
    </source>
</evidence>
<keyword evidence="1" id="KW-0472">Membrane</keyword>
<reference evidence="5" key="2">
    <citation type="submission" date="2016-12" db="EMBL/GenBank/DDBJ databases">
        <title>Whole genome sequencing of Sphingomonas sp. ABOJV.</title>
        <authorList>
            <person name="Conlan S."/>
            <person name="Thomas P.J."/>
            <person name="Mullikin J."/>
            <person name="Palmore T.N."/>
            <person name="Frank K.M."/>
            <person name="Segre J.A."/>
        </authorList>
    </citation>
    <scope>NUCLEOTIDE SEQUENCE [LARGE SCALE GENOMIC DNA]</scope>
    <source>
        <strain evidence="5">ABOJV</strain>
    </source>
</reference>
<dbReference type="GeneID" id="44134354"/>
<dbReference type="RefSeq" id="WP_075152478.1">
    <property type="nucleotide sequence ID" value="NZ_CP018820.1"/>
</dbReference>
<dbReference type="EMBL" id="QQYZ01000027">
    <property type="protein sequence ID" value="RSY77905.1"/>
    <property type="molecule type" value="Genomic_DNA"/>
</dbReference>